<evidence type="ECO:0000313" key="3">
    <source>
        <dbReference type="Proteomes" id="UP000614490"/>
    </source>
</evidence>
<feature type="transmembrane region" description="Helical" evidence="1">
    <location>
        <begin position="61"/>
        <end position="87"/>
    </location>
</feature>
<reference evidence="2 3" key="1">
    <citation type="journal article" date="2005" name="Int. J. Syst. Evol. Microbiol.">
        <title>Halobacillus yeomjeoni sp. nov., isolated from a marine solar saltern in Korea.</title>
        <authorList>
            <person name="Yoon J.H."/>
            <person name="Kang S.J."/>
            <person name="Lee C.H."/>
            <person name="Oh H.W."/>
            <person name="Oh T.K."/>
        </authorList>
    </citation>
    <scope>NUCLEOTIDE SEQUENCE [LARGE SCALE GENOMIC DNA]</scope>
    <source>
        <strain evidence="2 3">KCTC 3957</strain>
    </source>
</reference>
<name>A0A931HYL0_9BACI</name>
<sequence length="435" mass="49944">MNKEKRAVSIRNSFWYIPALYGVSSLVLVLMTSTLDFWLVSQFQESLPKILLTKKSVAQTLYGALITSILTMTTISFSTIMVVLTTYTTQFSPRTLQDFMKNRLTQHVLGVYVLGFIFSLINLLILGSDRSGLLSPTLTVLLSIVCLAFFIIFIHHSSRFVQVNNLIGQIRKSGSSLIQSTFEEKDFNQSSTWDQNELDGLNEKEKRPVYAQRSGYLQAVRIESIIGWAKENHMVIEANFQIGDYIQKGMPIFYCWNQNDDEQSSIEECLAFIVIGNERTDEQDIEFSIQKLVEIAVKAISPSINDPHTAVNCINRIGSLLTELASVYQPIRYYSDDEEQLRFMMNPRLFRDYLFKSFYLIRIYGKHDLAVMTGVLEALYKLAATQDSTVKQEVWKFGETILNSIDRTEMDDWDIDFLEKQAEKLEDVCREGNIQ</sequence>
<dbReference type="InterPro" id="IPR018723">
    <property type="entry name" value="DUF2254_membrane"/>
</dbReference>
<dbReference type="AlphaFoldDB" id="A0A931HYL0"/>
<gene>
    <name evidence="2" type="ORF">H0267_15405</name>
</gene>
<organism evidence="2 3">
    <name type="scientific">Halobacillus yeomjeoni</name>
    <dbReference type="NCBI Taxonomy" id="311194"/>
    <lineage>
        <taxon>Bacteria</taxon>
        <taxon>Bacillati</taxon>
        <taxon>Bacillota</taxon>
        <taxon>Bacilli</taxon>
        <taxon>Bacillales</taxon>
        <taxon>Bacillaceae</taxon>
        <taxon>Halobacillus</taxon>
    </lineage>
</organism>
<dbReference type="EMBL" id="JADZSC010000004">
    <property type="protein sequence ID" value="MBH0231596.1"/>
    <property type="molecule type" value="Genomic_DNA"/>
</dbReference>
<comment type="caution">
    <text evidence="2">The sequence shown here is derived from an EMBL/GenBank/DDBJ whole genome shotgun (WGS) entry which is preliminary data.</text>
</comment>
<feature type="transmembrane region" description="Helical" evidence="1">
    <location>
        <begin position="20"/>
        <end position="41"/>
    </location>
</feature>
<dbReference type="Proteomes" id="UP000614490">
    <property type="component" value="Unassembled WGS sequence"/>
</dbReference>
<feature type="transmembrane region" description="Helical" evidence="1">
    <location>
        <begin position="108"/>
        <end position="127"/>
    </location>
</feature>
<dbReference type="RefSeq" id="WP_197318234.1">
    <property type="nucleotide sequence ID" value="NZ_JADZSC010000004.1"/>
</dbReference>
<protein>
    <submittedName>
        <fullName evidence="2">DUF2254 domain-containing protein</fullName>
    </submittedName>
</protein>
<keyword evidence="1" id="KW-0812">Transmembrane</keyword>
<dbReference type="Pfam" id="PF10011">
    <property type="entry name" value="DUF2254"/>
    <property type="match status" value="1"/>
</dbReference>
<evidence type="ECO:0000313" key="2">
    <source>
        <dbReference type="EMBL" id="MBH0231596.1"/>
    </source>
</evidence>
<evidence type="ECO:0000256" key="1">
    <source>
        <dbReference type="SAM" id="Phobius"/>
    </source>
</evidence>
<keyword evidence="1" id="KW-0472">Membrane</keyword>
<keyword evidence="3" id="KW-1185">Reference proteome</keyword>
<feature type="transmembrane region" description="Helical" evidence="1">
    <location>
        <begin position="133"/>
        <end position="154"/>
    </location>
</feature>
<keyword evidence="1" id="KW-1133">Transmembrane helix</keyword>
<accession>A0A931HYL0</accession>
<proteinExistence type="predicted"/>